<dbReference type="InterPro" id="IPR011417">
    <property type="entry name" value="ANTH_dom"/>
</dbReference>
<dbReference type="PANTHER" id="PTHR22951:SF22">
    <property type="entry name" value="ENTH DOMAIN-CONTAINING PROTEIN"/>
    <property type="match status" value="1"/>
</dbReference>
<dbReference type="GO" id="GO:0032050">
    <property type="term" value="F:clathrin heavy chain binding"/>
    <property type="evidence" value="ECO:0007669"/>
    <property type="project" value="TreeGrafter"/>
</dbReference>
<dbReference type="Pfam" id="PF07651">
    <property type="entry name" value="ANTH"/>
    <property type="match status" value="1"/>
</dbReference>
<reference evidence="2" key="1">
    <citation type="submission" date="2018-01" db="EMBL/GenBank/DDBJ databases">
        <authorList>
            <person name="Mao J.F."/>
        </authorList>
    </citation>
    <scope>NUCLEOTIDE SEQUENCE</scope>
    <source>
        <strain evidence="2">Huo1</strain>
        <tissue evidence="2">Leaf</tissue>
    </source>
</reference>
<dbReference type="GO" id="GO:0072583">
    <property type="term" value="P:clathrin-dependent endocytosis"/>
    <property type="evidence" value="ECO:0007669"/>
    <property type="project" value="InterPro"/>
</dbReference>
<reference evidence="2" key="2">
    <citation type="submission" date="2020-08" db="EMBL/GenBank/DDBJ databases">
        <title>Plant Genome Project.</title>
        <authorList>
            <person name="Zhang R.-G."/>
        </authorList>
    </citation>
    <scope>NUCLEOTIDE SEQUENCE</scope>
    <source>
        <strain evidence="2">Huo1</strain>
        <tissue evidence="2">Leaf</tissue>
    </source>
</reference>
<dbReference type="Gene3D" id="1.20.58.150">
    <property type="entry name" value="ANTH domain"/>
    <property type="match status" value="1"/>
</dbReference>
<dbReference type="GO" id="GO:0005545">
    <property type="term" value="F:1-phosphatidylinositol binding"/>
    <property type="evidence" value="ECO:0007669"/>
    <property type="project" value="InterPro"/>
</dbReference>
<accession>A0A8X8WB20</accession>
<feature type="domain" description="AP180 N-terminal homology (ANTH)" evidence="1">
    <location>
        <begin position="60"/>
        <end position="150"/>
    </location>
</feature>
<proteinExistence type="predicted"/>
<evidence type="ECO:0000313" key="2">
    <source>
        <dbReference type="EMBL" id="KAG6391800.1"/>
    </source>
</evidence>
<dbReference type="AlphaFoldDB" id="A0A8X8WB20"/>
<evidence type="ECO:0000259" key="1">
    <source>
        <dbReference type="Pfam" id="PF07651"/>
    </source>
</evidence>
<dbReference type="GO" id="GO:0006900">
    <property type="term" value="P:vesicle budding from membrane"/>
    <property type="evidence" value="ECO:0007669"/>
    <property type="project" value="TreeGrafter"/>
</dbReference>
<gene>
    <name evidence="2" type="ORF">SASPL_149560</name>
</gene>
<dbReference type="InterPro" id="IPR045192">
    <property type="entry name" value="AP180-like"/>
</dbReference>
<dbReference type="InterPro" id="IPR014712">
    <property type="entry name" value="ANTH_dom_sf"/>
</dbReference>
<name>A0A8X8WB20_SALSN</name>
<evidence type="ECO:0000313" key="3">
    <source>
        <dbReference type="Proteomes" id="UP000298416"/>
    </source>
</evidence>
<dbReference type="SUPFAM" id="SSF89009">
    <property type="entry name" value="GAT-like domain"/>
    <property type="match status" value="1"/>
</dbReference>
<dbReference type="Proteomes" id="UP000298416">
    <property type="component" value="Unassembled WGS sequence"/>
</dbReference>
<dbReference type="GO" id="GO:0030136">
    <property type="term" value="C:clathrin-coated vesicle"/>
    <property type="evidence" value="ECO:0007669"/>
    <property type="project" value="InterPro"/>
</dbReference>
<dbReference type="GO" id="GO:0005905">
    <property type="term" value="C:clathrin-coated pit"/>
    <property type="evidence" value="ECO:0007669"/>
    <property type="project" value="TreeGrafter"/>
</dbReference>
<dbReference type="GO" id="GO:0000149">
    <property type="term" value="F:SNARE binding"/>
    <property type="evidence" value="ECO:0007669"/>
    <property type="project" value="TreeGrafter"/>
</dbReference>
<dbReference type="PANTHER" id="PTHR22951">
    <property type="entry name" value="CLATHRIN ASSEMBLY PROTEIN"/>
    <property type="match status" value="1"/>
</dbReference>
<protein>
    <recommendedName>
        <fullName evidence="1">AP180 N-terminal homology (ANTH) domain-containing protein</fullName>
    </recommendedName>
</protein>
<dbReference type="EMBL" id="PNBA02000019">
    <property type="protein sequence ID" value="KAG6391800.1"/>
    <property type="molecule type" value="Genomic_DNA"/>
</dbReference>
<sequence length="159" mass="17599">MHRLCSYCLGNSICSHELGIKSITRFIGRTIANIYSRWILDPVSRESDGNTSLYPCTFSDSTSSASDDYTTFVKSYARLLDEALDTHAFISTNGDNADKLTSTIEVMPQVQSLIDHAIGCWAVGAASRSFLVRSAMKHVICDSISWYAAEMDKVLENLI</sequence>
<comment type="caution">
    <text evidence="2">The sequence shown here is derived from an EMBL/GenBank/DDBJ whole genome shotgun (WGS) entry which is preliminary data.</text>
</comment>
<organism evidence="2">
    <name type="scientific">Salvia splendens</name>
    <name type="common">Scarlet sage</name>
    <dbReference type="NCBI Taxonomy" id="180675"/>
    <lineage>
        <taxon>Eukaryota</taxon>
        <taxon>Viridiplantae</taxon>
        <taxon>Streptophyta</taxon>
        <taxon>Embryophyta</taxon>
        <taxon>Tracheophyta</taxon>
        <taxon>Spermatophyta</taxon>
        <taxon>Magnoliopsida</taxon>
        <taxon>eudicotyledons</taxon>
        <taxon>Gunneridae</taxon>
        <taxon>Pentapetalae</taxon>
        <taxon>asterids</taxon>
        <taxon>lamiids</taxon>
        <taxon>Lamiales</taxon>
        <taxon>Lamiaceae</taxon>
        <taxon>Nepetoideae</taxon>
        <taxon>Mentheae</taxon>
        <taxon>Salviinae</taxon>
        <taxon>Salvia</taxon>
        <taxon>Salvia subgen. Calosphace</taxon>
        <taxon>core Calosphace</taxon>
    </lineage>
</organism>
<keyword evidence="3" id="KW-1185">Reference proteome</keyword>
<dbReference type="GO" id="GO:0048268">
    <property type="term" value="P:clathrin coat assembly"/>
    <property type="evidence" value="ECO:0007669"/>
    <property type="project" value="InterPro"/>
</dbReference>
<dbReference type="GO" id="GO:0005546">
    <property type="term" value="F:phosphatidylinositol-4,5-bisphosphate binding"/>
    <property type="evidence" value="ECO:0007669"/>
    <property type="project" value="TreeGrafter"/>
</dbReference>